<sequence>MKNMLLMSTSLSLSLFLLTPVQAQEAAEQDSFKGFEIEEISVTARKVTENMQDVPVAVTAFTGDALERRQINTTTDIGKITPNLEFTNNAPLAGNPNSSIIFIRGIGQVSPRANSDPGVGLYIDDVYMGQSVGGTMEFRDIAGVQVLRGPQGTLFGRNTIGGAVLLSTKEPGEEFGGTVKTRVGTDNLRQIFAGVDVPITDELKTRFTMGHKSQDGYVTRLYDGTKLGDTNNTTITAKAVYTPSDNFTIKLNFDHTQTDENGAPLVFAAYGNNTDPTVAQSAAFFGAIQSIAAGCTDAYFVGGGGPGAVVSYAPGFDTSIFDSVDFIAWDAGAGAYVKTVGGPPLGYTAENTDSRCANNQWNAGPYANNGTGPVGSSMENWGVSLNMAYDMSDAVTLKSITSYRELNWTGKRDADNTPFTILHTDYDSSGDQFSQELQATYSSDIMKGVVGLFYYEEEVVDILTVALGERESLDSDNNTVQNDAWAAFTQWTYDITDKLSLTGGIRYTEENKGSIPDQFDYADPDAKYLEVKLYEEKYTATTFSGSIDYRFNDNFMVYASYSEGFKGGGWNSSFNVPQSAEALENFHQFDEERAKTIEVGFKSDLLDNTLRLNAAAFFTDYTDLQFVFRAGPAPYLLNAGKASINGFEAELTWVPSENWIIEAGIGYLDDSIDEVVDLSGLGVSTPISTDNSLPFTPEIQANLGIGYTNYIGNLEVSPRVDISYRDQTFFDTANTVEIAQMDGVTTIDASIAVQPQDGNWQLVFSMNNLTDEVYPVSGNSSLTTGSGYAEAAYARKRQWFLSLNYDF</sequence>
<evidence type="ECO:0000256" key="6">
    <source>
        <dbReference type="ARBA" id="ARBA00023004"/>
    </source>
</evidence>
<keyword evidence="2 11" id="KW-0813">Transport</keyword>
<keyword evidence="4" id="KW-0410">Iron transport</keyword>
<comment type="subcellular location">
    <subcellularLocation>
        <location evidence="1 11">Cell outer membrane</location>
        <topology evidence="1 11">Multi-pass membrane protein</topology>
    </subcellularLocation>
</comment>
<keyword evidence="16" id="KW-0675">Receptor</keyword>
<evidence type="ECO:0000256" key="8">
    <source>
        <dbReference type="ARBA" id="ARBA00023077"/>
    </source>
</evidence>
<dbReference type="InterPro" id="IPR000531">
    <property type="entry name" value="Beta-barrel_TonB"/>
</dbReference>
<evidence type="ECO:0000256" key="9">
    <source>
        <dbReference type="ARBA" id="ARBA00023136"/>
    </source>
</evidence>
<feature type="domain" description="TonB-dependent receptor plug" evidence="15">
    <location>
        <begin position="52"/>
        <end position="163"/>
    </location>
</feature>
<evidence type="ECO:0000313" key="17">
    <source>
        <dbReference type="Proteomes" id="UP000319148"/>
    </source>
</evidence>
<evidence type="ECO:0000256" key="4">
    <source>
        <dbReference type="ARBA" id="ARBA00022496"/>
    </source>
</evidence>
<evidence type="ECO:0000259" key="14">
    <source>
        <dbReference type="Pfam" id="PF00593"/>
    </source>
</evidence>
<dbReference type="Pfam" id="PF00593">
    <property type="entry name" value="TonB_dep_Rec_b-barrel"/>
    <property type="match status" value="1"/>
</dbReference>
<dbReference type="InterPro" id="IPR036942">
    <property type="entry name" value="Beta-barrel_TonB_sf"/>
</dbReference>
<keyword evidence="5 11" id="KW-0812">Transmembrane</keyword>
<reference evidence="17" key="1">
    <citation type="submission" date="2019-06" db="EMBL/GenBank/DDBJ databases">
        <title>The complete genome of Emcibacter congregatus ZYLT.</title>
        <authorList>
            <person name="Zhao Z."/>
        </authorList>
    </citation>
    <scope>NUCLEOTIDE SEQUENCE [LARGE SCALE GENOMIC DNA]</scope>
    <source>
        <strain evidence="17">MCCC 1A06723</strain>
    </source>
</reference>
<keyword evidence="6" id="KW-0408">Iron</keyword>
<evidence type="ECO:0000256" key="13">
    <source>
        <dbReference type="SAM" id="SignalP"/>
    </source>
</evidence>
<evidence type="ECO:0000256" key="1">
    <source>
        <dbReference type="ARBA" id="ARBA00004571"/>
    </source>
</evidence>
<feature type="signal peptide" evidence="13">
    <location>
        <begin position="1"/>
        <end position="23"/>
    </location>
</feature>
<dbReference type="Proteomes" id="UP000319148">
    <property type="component" value="Unassembled WGS sequence"/>
</dbReference>
<keyword evidence="17" id="KW-1185">Reference proteome</keyword>
<dbReference type="Gene3D" id="2.40.170.20">
    <property type="entry name" value="TonB-dependent receptor, beta-barrel domain"/>
    <property type="match status" value="2"/>
</dbReference>
<dbReference type="EMBL" id="VFIY01000004">
    <property type="protein sequence ID" value="TPD63199.1"/>
    <property type="molecule type" value="Genomic_DNA"/>
</dbReference>
<keyword evidence="10 11" id="KW-0998">Cell outer membrane</keyword>
<proteinExistence type="inferred from homology"/>
<keyword evidence="8 12" id="KW-0798">TonB box</keyword>
<dbReference type="PROSITE" id="PS52016">
    <property type="entry name" value="TONB_DEPENDENT_REC_3"/>
    <property type="match status" value="1"/>
</dbReference>
<keyword evidence="13" id="KW-0732">Signal</keyword>
<feature type="chain" id="PRO_5021482997" evidence="13">
    <location>
        <begin position="24"/>
        <end position="807"/>
    </location>
</feature>
<evidence type="ECO:0000256" key="3">
    <source>
        <dbReference type="ARBA" id="ARBA00022452"/>
    </source>
</evidence>
<evidence type="ECO:0000313" key="16">
    <source>
        <dbReference type="EMBL" id="TPD63199.1"/>
    </source>
</evidence>
<comment type="similarity">
    <text evidence="11 12">Belongs to the TonB-dependent receptor family.</text>
</comment>
<organism evidence="16 17">
    <name type="scientific">Emcibacter nanhaiensis</name>
    <dbReference type="NCBI Taxonomy" id="1505037"/>
    <lineage>
        <taxon>Bacteria</taxon>
        <taxon>Pseudomonadati</taxon>
        <taxon>Pseudomonadota</taxon>
        <taxon>Alphaproteobacteria</taxon>
        <taxon>Emcibacterales</taxon>
        <taxon>Emcibacteraceae</taxon>
        <taxon>Emcibacter</taxon>
    </lineage>
</organism>
<evidence type="ECO:0000259" key="15">
    <source>
        <dbReference type="Pfam" id="PF07715"/>
    </source>
</evidence>
<dbReference type="SUPFAM" id="SSF56935">
    <property type="entry name" value="Porins"/>
    <property type="match status" value="1"/>
</dbReference>
<dbReference type="PANTHER" id="PTHR32552:SF81">
    <property type="entry name" value="TONB-DEPENDENT OUTER MEMBRANE RECEPTOR"/>
    <property type="match status" value="1"/>
</dbReference>
<dbReference type="PANTHER" id="PTHR32552">
    <property type="entry name" value="FERRICHROME IRON RECEPTOR-RELATED"/>
    <property type="match status" value="1"/>
</dbReference>
<comment type="caution">
    <text evidence="16">The sequence shown here is derived from an EMBL/GenBank/DDBJ whole genome shotgun (WGS) entry which is preliminary data.</text>
</comment>
<evidence type="ECO:0000256" key="2">
    <source>
        <dbReference type="ARBA" id="ARBA00022448"/>
    </source>
</evidence>
<accession>A0A501PRN9</accession>
<name>A0A501PRN9_9PROT</name>
<evidence type="ECO:0000256" key="7">
    <source>
        <dbReference type="ARBA" id="ARBA00023065"/>
    </source>
</evidence>
<keyword evidence="7" id="KW-0406">Ion transport</keyword>
<dbReference type="Pfam" id="PF07715">
    <property type="entry name" value="Plug"/>
    <property type="match status" value="1"/>
</dbReference>
<feature type="domain" description="TonB-dependent receptor-like beta-barrel" evidence="14">
    <location>
        <begin position="331"/>
        <end position="769"/>
    </location>
</feature>
<evidence type="ECO:0000256" key="11">
    <source>
        <dbReference type="PROSITE-ProRule" id="PRU01360"/>
    </source>
</evidence>
<dbReference type="GO" id="GO:0006826">
    <property type="term" value="P:iron ion transport"/>
    <property type="evidence" value="ECO:0007669"/>
    <property type="project" value="UniProtKB-KW"/>
</dbReference>
<evidence type="ECO:0000256" key="12">
    <source>
        <dbReference type="RuleBase" id="RU003357"/>
    </source>
</evidence>
<dbReference type="OrthoDB" id="127311at2"/>
<dbReference type="InterPro" id="IPR039426">
    <property type="entry name" value="TonB-dep_rcpt-like"/>
</dbReference>
<evidence type="ECO:0000256" key="5">
    <source>
        <dbReference type="ARBA" id="ARBA00022692"/>
    </source>
</evidence>
<keyword evidence="9 11" id="KW-0472">Membrane</keyword>
<dbReference type="InterPro" id="IPR012910">
    <property type="entry name" value="Plug_dom"/>
</dbReference>
<keyword evidence="3 11" id="KW-1134">Transmembrane beta strand</keyword>
<gene>
    <name evidence="16" type="ORF">FIV46_03755</name>
</gene>
<dbReference type="GO" id="GO:0009279">
    <property type="term" value="C:cell outer membrane"/>
    <property type="evidence" value="ECO:0007669"/>
    <property type="project" value="UniProtKB-SubCell"/>
</dbReference>
<dbReference type="AlphaFoldDB" id="A0A501PRN9"/>
<evidence type="ECO:0000256" key="10">
    <source>
        <dbReference type="ARBA" id="ARBA00023237"/>
    </source>
</evidence>
<protein>
    <submittedName>
        <fullName evidence="16">TonB-dependent receptor</fullName>
    </submittedName>
</protein>